<sequence>MTPTSMAPVSRSELPPERPTVKVIALLNRSPEAAPTPPPPAPLPRSQVGHPHASSLTMPPLATLPFKPEMRRLAPNVVALRVSPQARWVIIRSDSDLQVSRSEALPGDATASP</sequence>
<comment type="caution">
    <text evidence="2">The sequence shown here is derived from an EMBL/GenBank/DDBJ whole genome shotgun (WGS) entry which is preliminary data.</text>
</comment>
<feature type="region of interest" description="Disordered" evidence="1">
    <location>
        <begin position="26"/>
        <end position="61"/>
    </location>
</feature>
<evidence type="ECO:0000256" key="1">
    <source>
        <dbReference type="SAM" id="MobiDB-lite"/>
    </source>
</evidence>
<gene>
    <name evidence="2" type="ORF">D7V88_39800</name>
</gene>
<keyword evidence="3" id="KW-1185">Reference proteome</keyword>
<dbReference type="AlphaFoldDB" id="A0A3A8HGJ9"/>
<organism evidence="2 3">
    <name type="scientific">Corallococcus terminator</name>
    <dbReference type="NCBI Taxonomy" id="2316733"/>
    <lineage>
        <taxon>Bacteria</taxon>
        <taxon>Pseudomonadati</taxon>
        <taxon>Myxococcota</taxon>
        <taxon>Myxococcia</taxon>
        <taxon>Myxococcales</taxon>
        <taxon>Cystobacterineae</taxon>
        <taxon>Myxococcaceae</taxon>
        <taxon>Corallococcus</taxon>
    </lineage>
</organism>
<feature type="region of interest" description="Disordered" evidence="1">
    <location>
        <begin position="1"/>
        <end position="20"/>
    </location>
</feature>
<name>A0A3A8HGJ9_9BACT</name>
<accession>A0A3A8HGJ9</accession>
<reference evidence="3" key="1">
    <citation type="submission" date="2018-09" db="EMBL/GenBank/DDBJ databases">
        <authorList>
            <person name="Livingstone P.G."/>
            <person name="Whitworth D.E."/>
        </authorList>
    </citation>
    <scope>NUCLEOTIDE SEQUENCE [LARGE SCALE GENOMIC DNA]</scope>
    <source>
        <strain evidence="3">CA054A</strain>
    </source>
</reference>
<feature type="compositionally biased region" description="Pro residues" evidence="1">
    <location>
        <begin position="34"/>
        <end position="43"/>
    </location>
</feature>
<dbReference type="EMBL" id="RAVZ01000546">
    <property type="protein sequence ID" value="RKG70387.1"/>
    <property type="molecule type" value="Genomic_DNA"/>
</dbReference>
<dbReference type="Proteomes" id="UP000268094">
    <property type="component" value="Unassembled WGS sequence"/>
</dbReference>
<evidence type="ECO:0000313" key="3">
    <source>
        <dbReference type="Proteomes" id="UP000268094"/>
    </source>
</evidence>
<proteinExistence type="predicted"/>
<evidence type="ECO:0000313" key="2">
    <source>
        <dbReference type="EMBL" id="RKG70387.1"/>
    </source>
</evidence>
<protein>
    <submittedName>
        <fullName evidence="2">Uncharacterized protein</fullName>
    </submittedName>
</protein>